<organism evidence="8 9">
    <name type="scientific">Marmoricola endophyticus</name>
    <dbReference type="NCBI Taxonomy" id="2040280"/>
    <lineage>
        <taxon>Bacteria</taxon>
        <taxon>Bacillati</taxon>
        <taxon>Actinomycetota</taxon>
        <taxon>Actinomycetes</taxon>
        <taxon>Propionibacteriales</taxon>
        <taxon>Nocardioidaceae</taxon>
        <taxon>Marmoricola</taxon>
    </lineage>
</organism>
<dbReference type="EMBL" id="BMKQ01000001">
    <property type="protein sequence ID" value="GGF35927.1"/>
    <property type="molecule type" value="Genomic_DNA"/>
</dbReference>
<evidence type="ECO:0000313" key="8">
    <source>
        <dbReference type="EMBL" id="GGF35927.1"/>
    </source>
</evidence>
<dbReference type="RefSeq" id="WP_188778240.1">
    <property type="nucleotide sequence ID" value="NZ_BMKQ01000001.1"/>
</dbReference>
<dbReference type="Gene3D" id="1.10.940.10">
    <property type="entry name" value="NusB-like"/>
    <property type="match status" value="1"/>
</dbReference>
<dbReference type="InterPro" id="IPR011605">
    <property type="entry name" value="NusB_fam"/>
</dbReference>
<evidence type="ECO:0000259" key="7">
    <source>
        <dbReference type="Pfam" id="PF01029"/>
    </source>
</evidence>
<dbReference type="AlphaFoldDB" id="A0A917F1N2"/>
<dbReference type="GO" id="GO:0005829">
    <property type="term" value="C:cytosol"/>
    <property type="evidence" value="ECO:0007669"/>
    <property type="project" value="TreeGrafter"/>
</dbReference>
<keyword evidence="9" id="KW-1185">Reference proteome</keyword>
<feature type="domain" description="NusB/RsmB/TIM44" evidence="7">
    <location>
        <begin position="6"/>
        <end position="137"/>
    </location>
</feature>
<keyword evidence="2 6" id="KW-0889">Transcription antitermination</keyword>
<name>A0A917F1N2_9ACTN</name>
<dbReference type="Pfam" id="PF01029">
    <property type="entry name" value="NusB"/>
    <property type="match status" value="1"/>
</dbReference>
<reference evidence="8" key="1">
    <citation type="journal article" date="2014" name="Int. J. Syst. Evol. Microbiol.">
        <title>Complete genome sequence of Corynebacterium casei LMG S-19264T (=DSM 44701T), isolated from a smear-ripened cheese.</title>
        <authorList>
            <consortium name="US DOE Joint Genome Institute (JGI-PGF)"/>
            <person name="Walter F."/>
            <person name="Albersmeier A."/>
            <person name="Kalinowski J."/>
            <person name="Ruckert C."/>
        </authorList>
    </citation>
    <scope>NUCLEOTIDE SEQUENCE</scope>
    <source>
        <strain evidence="8">CGMCC 1.16067</strain>
    </source>
</reference>
<evidence type="ECO:0000256" key="3">
    <source>
        <dbReference type="ARBA" id="ARBA00022884"/>
    </source>
</evidence>
<dbReference type="InterPro" id="IPR035926">
    <property type="entry name" value="NusB-like_sf"/>
</dbReference>
<reference evidence="8" key="2">
    <citation type="submission" date="2020-09" db="EMBL/GenBank/DDBJ databases">
        <authorList>
            <person name="Sun Q."/>
            <person name="Zhou Y."/>
        </authorList>
    </citation>
    <scope>NUCLEOTIDE SEQUENCE</scope>
    <source>
        <strain evidence="8">CGMCC 1.16067</strain>
    </source>
</reference>
<evidence type="ECO:0000313" key="9">
    <source>
        <dbReference type="Proteomes" id="UP000649179"/>
    </source>
</evidence>
<dbReference type="InterPro" id="IPR006027">
    <property type="entry name" value="NusB_RsmB_TIM44"/>
</dbReference>
<keyword evidence="4 6" id="KW-0805">Transcription regulation</keyword>
<dbReference type="GO" id="GO:0003723">
    <property type="term" value="F:RNA binding"/>
    <property type="evidence" value="ECO:0007669"/>
    <property type="project" value="UniProtKB-UniRule"/>
</dbReference>
<comment type="similarity">
    <text evidence="1 6">Belongs to the NusB family.</text>
</comment>
<keyword evidence="3 6" id="KW-0694">RNA-binding</keyword>
<keyword evidence="5 6" id="KW-0804">Transcription</keyword>
<accession>A0A917F1N2</accession>
<dbReference type="GO" id="GO:0031564">
    <property type="term" value="P:transcription antitermination"/>
    <property type="evidence" value="ECO:0007669"/>
    <property type="project" value="UniProtKB-KW"/>
</dbReference>
<dbReference type="HAMAP" id="MF_00073">
    <property type="entry name" value="NusB"/>
    <property type="match status" value="1"/>
</dbReference>
<dbReference type="SUPFAM" id="SSF48013">
    <property type="entry name" value="NusB-like"/>
    <property type="match status" value="1"/>
</dbReference>
<gene>
    <name evidence="6 8" type="primary">nusB</name>
    <name evidence="8" type="ORF">GCM10011519_06820</name>
</gene>
<protein>
    <recommendedName>
        <fullName evidence="6">Transcription antitermination protein NusB</fullName>
    </recommendedName>
    <alternativeName>
        <fullName evidence="6">Antitermination factor NusB</fullName>
    </alternativeName>
</protein>
<dbReference type="PANTHER" id="PTHR11078:SF3">
    <property type="entry name" value="ANTITERMINATION NUSB DOMAIN-CONTAINING PROTEIN"/>
    <property type="match status" value="1"/>
</dbReference>
<dbReference type="NCBIfam" id="TIGR01951">
    <property type="entry name" value="nusB"/>
    <property type="match status" value="1"/>
</dbReference>
<comment type="function">
    <text evidence="6">Involved in transcription antitermination. Required for transcription of ribosomal RNA (rRNA) genes. Binds specifically to the boxA antiterminator sequence of the ribosomal RNA (rrn) operons.</text>
</comment>
<evidence type="ECO:0000256" key="1">
    <source>
        <dbReference type="ARBA" id="ARBA00005952"/>
    </source>
</evidence>
<dbReference type="GO" id="GO:0006353">
    <property type="term" value="P:DNA-templated transcription termination"/>
    <property type="evidence" value="ECO:0007669"/>
    <property type="project" value="UniProtKB-UniRule"/>
</dbReference>
<evidence type="ECO:0000256" key="6">
    <source>
        <dbReference type="HAMAP-Rule" id="MF_00073"/>
    </source>
</evidence>
<proteinExistence type="inferred from homology"/>
<dbReference type="PANTHER" id="PTHR11078">
    <property type="entry name" value="N UTILIZATION SUBSTANCE PROTEIN B-RELATED"/>
    <property type="match status" value="1"/>
</dbReference>
<sequence length="145" mass="15787">MGARTKARKRALDLLFASEVRGRSAVEALEEEVTQAVAPKAGVDARPVADYTGVLVRGVTEHRERIDELLSTYSREWSLARMPSVDRNVLRLGVFEVLWVDDVPDAVAVSEALGLVRDLSTDESPAFVNGVLGTIVRDKAELAAL</sequence>
<evidence type="ECO:0000256" key="5">
    <source>
        <dbReference type="ARBA" id="ARBA00023163"/>
    </source>
</evidence>
<evidence type="ECO:0000256" key="4">
    <source>
        <dbReference type="ARBA" id="ARBA00023015"/>
    </source>
</evidence>
<dbReference type="Proteomes" id="UP000649179">
    <property type="component" value="Unassembled WGS sequence"/>
</dbReference>
<evidence type="ECO:0000256" key="2">
    <source>
        <dbReference type="ARBA" id="ARBA00022814"/>
    </source>
</evidence>
<comment type="caution">
    <text evidence="8">The sequence shown here is derived from an EMBL/GenBank/DDBJ whole genome shotgun (WGS) entry which is preliminary data.</text>
</comment>